<organism evidence="1 2">
    <name type="scientific">Aurantiacibacter luteus</name>
    <dbReference type="NCBI Taxonomy" id="1581420"/>
    <lineage>
        <taxon>Bacteria</taxon>
        <taxon>Pseudomonadati</taxon>
        <taxon>Pseudomonadota</taxon>
        <taxon>Alphaproteobacteria</taxon>
        <taxon>Sphingomonadales</taxon>
        <taxon>Erythrobacteraceae</taxon>
        <taxon>Aurantiacibacter</taxon>
    </lineage>
</organism>
<dbReference type="EMBL" id="LBHB01000004">
    <property type="protein sequence ID" value="KLE32412.1"/>
    <property type="molecule type" value="Genomic_DNA"/>
</dbReference>
<evidence type="ECO:0000313" key="2">
    <source>
        <dbReference type="Proteomes" id="UP000053464"/>
    </source>
</evidence>
<proteinExistence type="predicted"/>
<accession>A0A0G9MNW6</accession>
<reference evidence="1 2" key="1">
    <citation type="submission" date="2015-04" db="EMBL/GenBank/DDBJ databases">
        <title>The draft genome sequence of Erythrobacter luteus KA37.</title>
        <authorList>
            <person name="Zhuang L."/>
            <person name="Liu Y."/>
            <person name="Shao Z."/>
        </authorList>
    </citation>
    <scope>NUCLEOTIDE SEQUENCE [LARGE SCALE GENOMIC DNA]</scope>
    <source>
        <strain evidence="1 2">KA37</strain>
    </source>
</reference>
<dbReference type="AlphaFoldDB" id="A0A0G9MNW6"/>
<name>A0A0G9MNW6_9SPHN</name>
<sequence length="222" mass="24109">MPFQPDLADTVSLAPDAPFPAAIQGEWLWPESGGTGLVVEGRTLRADRELMVHDLFLREGDGWTMVLNTLSDPGRLPDGWEDETIYLLALDPDGGLMVCGRGDPANLVRREAVDWAKVRPPRWPFIDLPQGADLPEAFQGEWRGEWQGQRLAFRGAGVIVDGAALPYLHARLIDLVPVEGGPVASLVLDLADGGTLNVQLFAGGQMQGAGAPLRETLFRRLP</sequence>
<keyword evidence="2" id="KW-1185">Reference proteome</keyword>
<gene>
    <name evidence="1" type="ORF">AAW00_13325</name>
</gene>
<dbReference type="STRING" id="1581420.AAW00_13325"/>
<dbReference type="PATRIC" id="fig|1581420.6.peg.2722"/>
<dbReference type="RefSeq" id="WP_047004926.1">
    <property type="nucleotide sequence ID" value="NZ_LBHB01000004.1"/>
</dbReference>
<protein>
    <submittedName>
        <fullName evidence="1">Uncharacterized protein</fullName>
    </submittedName>
</protein>
<dbReference type="Proteomes" id="UP000053464">
    <property type="component" value="Unassembled WGS sequence"/>
</dbReference>
<comment type="caution">
    <text evidence="1">The sequence shown here is derived from an EMBL/GenBank/DDBJ whole genome shotgun (WGS) entry which is preliminary data.</text>
</comment>
<evidence type="ECO:0000313" key="1">
    <source>
        <dbReference type="EMBL" id="KLE32412.1"/>
    </source>
</evidence>